<dbReference type="NCBIfam" id="TIGR01537">
    <property type="entry name" value="portal_HK97"/>
    <property type="match status" value="1"/>
</dbReference>
<dbReference type="InterPro" id="IPR006427">
    <property type="entry name" value="Portal_HK97"/>
</dbReference>
<dbReference type="Pfam" id="PF04860">
    <property type="entry name" value="Phage_portal"/>
    <property type="match status" value="1"/>
</dbReference>
<dbReference type="Proteomes" id="UP000244810">
    <property type="component" value="Unassembled WGS sequence"/>
</dbReference>
<dbReference type="EMBL" id="QDDR01000001">
    <property type="protein sequence ID" value="PVE49593.1"/>
    <property type="molecule type" value="Genomic_DNA"/>
</dbReference>
<evidence type="ECO:0000313" key="2">
    <source>
        <dbReference type="EMBL" id="PVE49593.1"/>
    </source>
</evidence>
<sequence>MFGRPDSAAATAATATVSAEARSLADPAPWLLDLFGAVPASSGVTVSPTTAMRCTPVRAAVEAIAEGIGGLPLHVYRRGQDGARDRASDHPAYALLHDQANDWSPAPQFREQLTRDALLHGNGFAHIGRDATGTPRELIRLDPAVMIVERDQATGEPVYRLAQAVGQRALDRRDILHIAAPSLDGIKGTSPVQQCREAIALALAMERYAAALFGNGGRPSGILSFPAKLTADAASRIKASWQAATSGANTAGTAVLEEGGSFTPLAFSSTDAQFLELWQHVVTEIARVFRVPPHLIFELGRATWGNAGEMGATFLRFTLMRWIKAWEGEVRLKLLTQEERADHYAEFLVDDLLRADLAARATAYAQLIAARVLNPNEVRAMENRAPYAGGDEFLNPNTTSTTPNQEGEA</sequence>
<name>A0A2T7UXS6_9RHOB</name>
<dbReference type="Gene3D" id="3.40.140.120">
    <property type="match status" value="1"/>
</dbReference>
<feature type="compositionally biased region" description="Polar residues" evidence="1">
    <location>
        <begin position="395"/>
        <end position="409"/>
    </location>
</feature>
<dbReference type="Gene3D" id="3.30.1120.70">
    <property type="match status" value="1"/>
</dbReference>
<organism evidence="2 3">
    <name type="scientific">Pararhodobacter aggregans</name>
    <dbReference type="NCBI Taxonomy" id="404875"/>
    <lineage>
        <taxon>Bacteria</taxon>
        <taxon>Pseudomonadati</taxon>
        <taxon>Pseudomonadota</taxon>
        <taxon>Alphaproteobacteria</taxon>
        <taxon>Rhodobacterales</taxon>
        <taxon>Paracoccaceae</taxon>
        <taxon>Pararhodobacter</taxon>
    </lineage>
</organism>
<gene>
    <name evidence="2" type="ORF">DDE23_00590</name>
</gene>
<comment type="caution">
    <text evidence="2">The sequence shown here is derived from an EMBL/GenBank/DDBJ whole genome shotgun (WGS) entry which is preliminary data.</text>
</comment>
<evidence type="ECO:0000256" key="1">
    <source>
        <dbReference type="SAM" id="MobiDB-lite"/>
    </source>
</evidence>
<proteinExistence type="predicted"/>
<keyword evidence="3" id="KW-1185">Reference proteome</keyword>
<accession>A0A2T7UXS6</accession>
<protein>
    <submittedName>
        <fullName evidence="2">Phage portal protein</fullName>
    </submittedName>
</protein>
<dbReference type="InterPro" id="IPR006944">
    <property type="entry name" value="Phage/GTA_portal"/>
</dbReference>
<evidence type="ECO:0000313" key="3">
    <source>
        <dbReference type="Proteomes" id="UP000244810"/>
    </source>
</evidence>
<dbReference type="Gene3D" id="1.20.1270.210">
    <property type="match status" value="1"/>
</dbReference>
<dbReference type="OrthoDB" id="7592047at2"/>
<reference evidence="2 3" key="1">
    <citation type="journal article" date="2011" name="Syst. Appl. Microbiol.">
        <title>Defluviimonas denitrificans gen. nov., sp. nov., and Pararhodobacter aggregans gen. nov., sp. nov., non-phototrophic Rhodobacteraceae from the biofilter of a marine aquaculture.</title>
        <authorList>
            <person name="Foesel B.U."/>
            <person name="Drake H.L."/>
            <person name="Schramm A."/>
        </authorList>
    </citation>
    <scope>NUCLEOTIDE SEQUENCE [LARGE SCALE GENOMIC DNA]</scope>
    <source>
        <strain evidence="2 3">D1-19</strain>
    </source>
</reference>
<feature type="region of interest" description="Disordered" evidence="1">
    <location>
        <begin position="387"/>
        <end position="409"/>
    </location>
</feature>
<dbReference type="AlphaFoldDB" id="A0A2T7UXS6"/>